<dbReference type="Proteomes" id="UP001295684">
    <property type="component" value="Unassembled WGS sequence"/>
</dbReference>
<feature type="domain" description="SANT" evidence="3">
    <location>
        <begin position="35"/>
        <end position="86"/>
    </location>
</feature>
<organism evidence="5 6">
    <name type="scientific">Euplotes crassus</name>
    <dbReference type="NCBI Taxonomy" id="5936"/>
    <lineage>
        <taxon>Eukaryota</taxon>
        <taxon>Sar</taxon>
        <taxon>Alveolata</taxon>
        <taxon>Ciliophora</taxon>
        <taxon>Intramacronucleata</taxon>
        <taxon>Spirotrichea</taxon>
        <taxon>Hypotrichia</taxon>
        <taxon>Euplotida</taxon>
        <taxon>Euplotidae</taxon>
        <taxon>Moneuplotes</taxon>
    </lineage>
</organism>
<evidence type="ECO:0000313" key="5">
    <source>
        <dbReference type="EMBL" id="CAI2385875.1"/>
    </source>
</evidence>
<dbReference type="EMBL" id="CAMPGE010028344">
    <property type="protein sequence ID" value="CAI2385875.1"/>
    <property type="molecule type" value="Genomic_DNA"/>
</dbReference>
<feature type="region of interest" description="Disordered" evidence="1">
    <location>
        <begin position="1"/>
        <end position="33"/>
    </location>
</feature>
<feature type="compositionally biased region" description="Polar residues" evidence="1">
    <location>
        <begin position="336"/>
        <end position="356"/>
    </location>
</feature>
<dbReference type="InterPro" id="IPR017930">
    <property type="entry name" value="Myb_dom"/>
</dbReference>
<feature type="domain" description="HTH myb-type" evidence="4">
    <location>
        <begin position="32"/>
        <end position="86"/>
    </location>
</feature>
<evidence type="ECO:0000259" key="4">
    <source>
        <dbReference type="PROSITE" id="PS51294"/>
    </source>
</evidence>
<proteinExistence type="predicted"/>
<dbReference type="PROSITE" id="PS50090">
    <property type="entry name" value="MYB_LIKE"/>
    <property type="match status" value="1"/>
</dbReference>
<reference evidence="5" key="1">
    <citation type="submission" date="2023-07" db="EMBL/GenBank/DDBJ databases">
        <authorList>
            <consortium name="AG Swart"/>
            <person name="Singh M."/>
            <person name="Singh A."/>
            <person name="Seah K."/>
            <person name="Emmerich C."/>
        </authorList>
    </citation>
    <scope>NUCLEOTIDE SEQUENCE</scope>
    <source>
        <strain evidence="5">DP1</strain>
    </source>
</reference>
<evidence type="ECO:0000259" key="2">
    <source>
        <dbReference type="PROSITE" id="PS50090"/>
    </source>
</evidence>
<dbReference type="PROSITE" id="PS51294">
    <property type="entry name" value="HTH_MYB"/>
    <property type="match status" value="1"/>
</dbReference>
<dbReference type="Pfam" id="PF00249">
    <property type="entry name" value="Myb_DNA-binding"/>
    <property type="match status" value="1"/>
</dbReference>
<dbReference type="InterPro" id="IPR017884">
    <property type="entry name" value="SANT_dom"/>
</dbReference>
<dbReference type="PROSITE" id="PS51293">
    <property type="entry name" value="SANT"/>
    <property type="match status" value="1"/>
</dbReference>
<comment type="caution">
    <text evidence="5">The sequence shown here is derived from an EMBL/GenBank/DDBJ whole genome shotgun (WGS) entry which is preliminary data.</text>
</comment>
<dbReference type="InterPro" id="IPR009057">
    <property type="entry name" value="Homeodomain-like_sf"/>
</dbReference>
<evidence type="ECO:0000313" key="6">
    <source>
        <dbReference type="Proteomes" id="UP001295684"/>
    </source>
</evidence>
<dbReference type="AlphaFoldDB" id="A0AAD1Y6U3"/>
<feature type="domain" description="Myb-like" evidence="2">
    <location>
        <begin position="32"/>
        <end position="82"/>
    </location>
</feature>
<sequence>MGVTPIVNNKLKSKRSKQSKLNSGEDLQTRSNRSKIKGKWRNSEHMQFIECFRKHGTNWDKLEKSVPTRTSLQVRTHAQKFFEKITNNYKVDNPVEFYMKNLRNHQMDLDHNIEEQLQNPRVSIIQKQVGPRHNEAVSNKEQDEFTFERNNEHMNQHKGLVNRKRTNQQLFKSSNKPSDEHGSGYLSKPMKYFKDSSGNHHDASTGISSSYLCLNGGEILIKGNGIKTTAPCDIQNIKMLNGSEQTMICANQPVQITITPISQGQSANNSIVFNHNIGSFIPPSGSGMPEPDRRVMSSQSDSTNYQLIMGILENNFCLRDIRGMCGLSSECRVSSLTSSGLNPNNRESVSYPSSSPFRVGQQESKPSNSNTRNNRKSNSEPMAYTRTNNNFFKSVDFQGKNSEGEIASKGSSQLSG</sequence>
<feature type="region of interest" description="Disordered" evidence="1">
    <location>
        <begin position="336"/>
        <end position="397"/>
    </location>
</feature>
<evidence type="ECO:0000256" key="1">
    <source>
        <dbReference type="SAM" id="MobiDB-lite"/>
    </source>
</evidence>
<accession>A0AAD1Y6U3</accession>
<dbReference type="CDD" id="cd00167">
    <property type="entry name" value="SANT"/>
    <property type="match status" value="1"/>
</dbReference>
<keyword evidence="6" id="KW-1185">Reference proteome</keyword>
<protein>
    <submittedName>
        <fullName evidence="5">Uncharacterized protein</fullName>
    </submittedName>
</protein>
<dbReference type="SUPFAM" id="SSF46689">
    <property type="entry name" value="Homeodomain-like"/>
    <property type="match status" value="1"/>
</dbReference>
<dbReference type="Gene3D" id="1.10.10.60">
    <property type="entry name" value="Homeodomain-like"/>
    <property type="match status" value="1"/>
</dbReference>
<evidence type="ECO:0000259" key="3">
    <source>
        <dbReference type="PROSITE" id="PS51293"/>
    </source>
</evidence>
<dbReference type="InterPro" id="IPR001005">
    <property type="entry name" value="SANT/Myb"/>
</dbReference>
<dbReference type="SMART" id="SM00717">
    <property type="entry name" value="SANT"/>
    <property type="match status" value="1"/>
</dbReference>
<gene>
    <name evidence="5" type="ORF">ECRASSUSDP1_LOCUS27468</name>
</gene>
<name>A0AAD1Y6U3_EUPCR</name>